<feature type="domain" description="ABC-2 type transporter transmembrane" evidence="6">
    <location>
        <begin position="52"/>
        <end position="231"/>
    </location>
</feature>
<evidence type="ECO:0000259" key="6">
    <source>
        <dbReference type="Pfam" id="PF12698"/>
    </source>
</evidence>
<evidence type="ECO:0000256" key="3">
    <source>
        <dbReference type="ARBA" id="ARBA00022989"/>
    </source>
</evidence>
<evidence type="ECO:0000313" key="7">
    <source>
        <dbReference type="EMBL" id="MBD7970840.1"/>
    </source>
</evidence>
<sequence length="241" mass="26503">MTFSMKRFQAIVQKEWKDSIRNPQVLTMTAFPIVFAFLFARMGTDRTVSEDILMVSFPILMALSMTGSFVLAMMIAEEKEKHTLRALMLSPASTLEILLGKSFLTAVLTVVAILFSIMASAIPGVPAGILALFILINLIMFIAIGLMIGLLSRTVQESSIIGLPVLLVFVMAPMFAPMLNNELLIQVVSILPTQKFMDMMNSMAMGQGWQEIGGGLMISILWMIASIVAAVAIYSPRRFDN</sequence>
<reference evidence="7 8" key="1">
    <citation type="submission" date="2020-08" db="EMBL/GenBank/DDBJ databases">
        <title>A Genomic Blueprint of the Chicken Gut Microbiome.</title>
        <authorList>
            <person name="Gilroy R."/>
            <person name="Ravi A."/>
            <person name="Getino M."/>
            <person name="Pursley I."/>
            <person name="Horton D.L."/>
            <person name="Alikhan N.-F."/>
            <person name="Baker D."/>
            <person name="Gharbi K."/>
            <person name="Hall N."/>
            <person name="Watson M."/>
            <person name="Adriaenssens E.M."/>
            <person name="Foster-Nyarko E."/>
            <person name="Jarju S."/>
            <person name="Secka A."/>
            <person name="Antonio M."/>
            <person name="Oren A."/>
            <person name="Chaudhuri R."/>
            <person name="La Ragione R.M."/>
            <person name="Hildebrand F."/>
            <person name="Pallen M.J."/>
        </authorList>
    </citation>
    <scope>NUCLEOTIDE SEQUENCE [LARGE SCALE GENOMIC DNA]</scope>
    <source>
        <strain evidence="7 8">Sa2BVA9</strain>
    </source>
</reference>
<evidence type="ECO:0000256" key="4">
    <source>
        <dbReference type="ARBA" id="ARBA00023136"/>
    </source>
</evidence>
<comment type="caution">
    <text evidence="7">The sequence shown here is derived from an EMBL/GenBank/DDBJ whole genome shotgun (WGS) entry which is preliminary data.</text>
</comment>
<feature type="transmembrane region" description="Helical" evidence="5">
    <location>
        <begin position="52"/>
        <end position="76"/>
    </location>
</feature>
<feature type="transmembrane region" description="Helical" evidence="5">
    <location>
        <begin position="97"/>
        <end position="122"/>
    </location>
</feature>
<dbReference type="EMBL" id="JACSQL010000016">
    <property type="protein sequence ID" value="MBD7970840.1"/>
    <property type="molecule type" value="Genomic_DNA"/>
</dbReference>
<keyword evidence="8" id="KW-1185">Reference proteome</keyword>
<dbReference type="PANTHER" id="PTHR43471:SF1">
    <property type="entry name" value="ABC TRANSPORTER PERMEASE PROTEIN NOSY-RELATED"/>
    <property type="match status" value="1"/>
</dbReference>
<gene>
    <name evidence="7" type="ORF">H9647_22505</name>
</gene>
<keyword evidence="2 5" id="KW-0812">Transmembrane</keyword>
<dbReference type="Proteomes" id="UP000608071">
    <property type="component" value="Unassembled WGS sequence"/>
</dbReference>
<evidence type="ECO:0000256" key="1">
    <source>
        <dbReference type="ARBA" id="ARBA00004141"/>
    </source>
</evidence>
<dbReference type="RefSeq" id="WP_191804305.1">
    <property type="nucleotide sequence ID" value="NZ_JACSQL010000016.1"/>
</dbReference>
<dbReference type="Pfam" id="PF12698">
    <property type="entry name" value="ABC2_membrane_3"/>
    <property type="match status" value="1"/>
</dbReference>
<evidence type="ECO:0000256" key="2">
    <source>
        <dbReference type="ARBA" id="ARBA00022692"/>
    </source>
</evidence>
<protein>
    <submittedName>
        <fullName evidence="7">ABC transporter permease</fullName>
    </submittedName>
</protein>
<accession>A0ABR8T503</accession>
<feature type="transmembrane region" description="Helical" evidence="5">
    <location>
        <begin position="160"/>
        <end position="179"/>
    </location>
</feature>
<dbReference type="InterPro" id="IPR013525">
    <property type="entry name" value="ABC2_TM"/>
</dbReference>
<evidence type="ECO:0000313" key="8">
    <source>
        <dbReference type="Proteomes" id="UP000608071"/>
    </source>
</evidence>
<name>A0ABR8T503_9BACL</name>
<feature type="transmembrane region" description="Helical" evidence="5">
    <location>
        <begin position="128"/>
        <end position="148"/>
    </location>
</feature>
<keyword evidence="3 5" id="KW-1133">Transmembrane helix</keyword>
<evidence type="ECO:0000256" key="5">
    <source>
        <dbReference type="SAM" id="Phobius"/>
    </source>
</evidence>
<organism evidence="7 8">
    <name type="scientific">Paenibacillus gallinarum</name>
    <dbReference type="NCBI Taxonomy" id="2762232"/>
    <lineage>
        <taxon>Bacteria</taxon>
        <taxon>Bacillati</taxon>
        <taxon>Bacillota</taxon>
        <taxon>Bacilli</taxon>
        <taxon>Bacillales</taxon>
        <taxon>Paenibacillaceae</taxon>
        <taxon>Paenibacillus</taxon>
    </lineage>
</organism>
<comment type="subcellular location">
    <subcellularLocation>
        <location evidence="1">Membrane</location>
        <topology evidence="1">Multi-pass membrane protein</topology>
    </subcellularLocation>
</comment>
<feature type="transmembrane region" description="Helical" evidence="5">
    <location>
        <begin position="20"/>
        <end position="40"/>
    </location>
</feature>
<dbReference type="PANTHER" id="PTHR43471">
    <property type="entry name" value="ABC TRANSPORTER PERMEASE"/>
    <property type="match status" value="1"/>
</dbReference>
<proteinExistence type="predicted"/>
<keyword evidence="4 5" id="KW-0472">Membrane</keyword>
<feature type="transmembrane region" description="Helical" evidence="5">
    <location>
        <begin position="212"/>
        <end position="234"/>
    </location>
</feature>